<keyword evidence="2" id="KW-1185">Reference proteome</keyword>
<evidence type="ECO:0008006" key="3">
    <source>
        <dbReference type="Google" id="ProtNLM"/>
    </source>
</evidence>
<dbReference type="EMBL" id="PVYX01000002">
    <property type="protein sequence ID" value="PRX53929.1"/>
    <property type="molecule type" value="Genomic_DNA"/>
</dbReference>
<dbReference type="PROSITE" id="PS51257">
    <property type="entry name" value="PROKAR_LIPOPROTEIN"/>
    <property type="match status" value="1"/>
</dbReference>
<dbReference type="Proteomes" id="UP000237640">
    <property type="component" value="Unassembled WGS sequence"/>
</dbReference>
<proteinExistence type="predicted"/>
<accession>A0A2T0M8X3</accession>
<sequence>MKYNGLLLLLVIFLSCGPSTSIKESEWQLIYRNDSNGKTLFGEKQDLLNAIRNGNLVKVGYGGQIRRDTTLTIEHVFEAHFFTILNDSEVYAQMSPIIGQNPLIEKDTTNIRFRNTQWNIIVGTNGFSDRLTMSLNKDTILSQNQRNMNVSWFVKKGNGQSENAMPLWKK</sequence>
<name>A0A2T0M8X3_9FLAO</name>
<dbReference type="OrthoDB" id="7554093at2"/>
<gene>
    <name evidence="1" type="ORF">CLV81_2322</name>
</gene>
<evidence type="ECO:0000313" key="1">
    <source>
        <dbReference type="EMBL" id="PRX53929.1"/>
    </source>
</evidence>
<evidence type="ECO:0000313" key="2">
    <source>
        <dbReference type="Proteomes" id="UP000237640"/>
    </source>
</evidence>
<organism evidence="1 2">
    <name type="scientific">Flagellimonas meridianipacifica</name>
    <dbReference type="NCBI Taxonomy" id="1080225"/>
    <lineage>
        <taxon>Bacteria</taxon>
        <taxon>Pseudomonadati</taxon>
        <taxon>Bacteroidota</taxon>
        <taxon>Flavobacteriia</taxon>
        <taxon>Flavobacteriales</taxon>
        <taxon>Flavobacteriaceae</taxon>
        <taxon>Flagellimonas</taxon>
    </lineage>
</organism>
<reference evidence="1 2" key="1">
    <citation type="submission" date="2018-03" db="EMBL/GenBank/DDBJ databases">
        <title>Genomic Encyclopedia of Archaeal and Bacterial Type Strains, Phase II (KMG-II): from individual species to whole genera.</title>
        <authorList>
            <person name="Goeker M."/>
        </authorList>
    </citation>
    <scope>NUCLEOTIDE SEQUENCE [LARGE SCALE GENOMIC DNA]</scope>
    <source>
        <strain evidence="1 2">DSM 25027</strain>
    </source>
</reference>
<protein>
    <recommendedName>
        <fullName evidence="3">Lipoprotein</fullName>
    </recommendedName>
</protein>
<comment type="caution">
    <text evidence="1">The sequence shown here is derived from an EMBL/GenBank/DDBJ whole genome shotgun (WGS) entry which is preliminary data.</text>
</comment>
<dbReference type="AlphaFoldDB" id="A0A2T0M8X3"/>
<dbReference type="RefSeq" id="WP_106145253.1">
    <property type="nucleotide sequence ID" value="NZ_PVYX01000002.1"/>
</dbReference>